<dbReference type="PANTHER" id="PTHR46599">
    <property type="entry name" value="PIGGYBAC TRANSPOSABLE ELEMENT-DERIVED PROTEIN 4"/>
    <property type="match status" value="1"/>
</dbReference>
<keyword evidence="3" id="KW-1185">Reference proteome</keyword>
<evidence type="ECO:0000259" key="1">
    <source>
        <dbReference type="Pfam" id="PF13843"/>
    </source>
</evidence>
<gene>
    <name evidence="2" type="primary">PGBD4</name>
    <name evidence="2" type="ORF">AOXY_G31649</name>
</gene>
<sequence length="634" mass="73192">MEAAHISPELPIRWVVSADRTVEIKEEVTELGCDQANERILQEETPPSSITERVHIKEESPALESVHIKEESPALESVHIKEESSSVPCVSDPLHASNAFLTYDDPDHEAPTPLAFTPKRPVGTDFGNTSQVLRSSASRMTREIDFFTLFFTQEVVADICGFTNARGWGLVTDRPSHGNRQGAWDEVTPGEFLKFIGLIIYMGIVRLPDLHRYWSPASCRHGLWARAFMTRDRFESVMAALHIVDPDAENNEDRLRKLRYLTDHLKRTCKKLYQPNLNLAVDERMVKSKGRSGFGQHMKDKPTRWGFKLWVLATSDTGYAVDFYVYTGGRDGRVTDLAKKVVLELVDPLAGQGYNLWLGNFYTSPALLVELNRLGFNVCGTYNIKRHFPAVMKDFQTWERRSKRGDMRWRRLEEGNILALQWRDTRTITCLSSFHSAHHSTEVSRLSRKGRVWSREVVRQPAAIRDCKQFMGGVDKLDQRIGTYHVLMKSMKWWQTLFFHFLDMAILNSFLLFQDWKRRRPEAGNSSPLENYTHLHFRENLCRQLGGINIDDDRVSFYKPPAPTSTPVSSFHSLHVPELTSSKRNCWLCYRRFRKEQKTLIVCMAPDCNTKPLCFVRNRNCFQIWHSPNGDCFR</sequence>
<organism evidence="2 3">
    <name type="scientific">Acipenser oxyrinchus oxyrinchus</name>
    <dbReference type="NCBI Taxonomy" id="40147"/>
    <lineage>
        <taxon>Eukaryota</taxon>
        <taxon>Metazoa</taxon>
        <taxon>Chordata</taxon>
        <taxon>Craniata</taxon>
        <taxon>Vertebrata</taxon>
        <taxon>Euteleostomi</taxon>
        <taxon>Actinopterygii</taxon>
        <taxon>Chondrostei</taxon>
        <taxon>Acipenseriformes</taxon>
        <taxon>Acipenseridae</taxon>
        <taxon>Acipenser</taxon>
    </lineage>
</organism>
<dbReference type="EMBL" id="JAGXEW010000048">
    <property type="protein sequence ID" value="KAK1152068.1"/>
    <property type="molecule type" value="Genomic_DNA"/>
</dbReference>
<dbReference type="Pfam" id="PF13843">
    <property type="entry name" value="DDE_Tnp_1_7"/>
    <property type="match status" value="1"/>
</dbReference>
<dbReference type="PANTHER" id="PTHR46599:SF3">
    <property type="entry name" value="PIGGYBAC TRANSPOSABLE ELEMENT-DERIVED PROTEIN 4"/>
    <property type="match status" value="1"/>
</dbReference>
<dbReference type="Proteomes" id="UP001230051">
    <property type="component" value="Unassembled WGS sequence"/>
</dbReference>
<evidence type="ECO:0000313" key="3">
    <source>
        <dbReference type="Proteomes" id="UP001230051"/>
    </source>
</evidence>
<comment type="caution">
    <text evidence="2">The sequence shown here is derived from an EMBL/GenBank/DDBJ whole genome shotgun (WGS) entry which is preliminary data.</text>
</comment>
<accession>A0AAD8CM46</accession>
<proteinExistence type="predicted"/>
<dbReference type="InterPro" id="IPR029526">
    <property type="entry name" value="PGBD"/>
</dbReference>
<feature type="domain" description="PiggyBac transposable element-derived protein" evidence="1">
    <location>
        <begin position="144"/>
        <end position="510"/>
    </location>
</feature>
<name>A0AAD8CM46_ACIOX</name>
<evidence type="ECO:0000313" key="2">
    <source>
        <dbReference type="EMBL" id="KAK1152068.1"/>
    </source>
</evidence>
<protein>
    <submittedName>
        <fullName evidence="2">PiggyBac transposable element-derived protein 4-like</fullName>
    </submittedName>
</protein>
<dbReference type="AlphaFoldDB" id="A0AAD8CM46"/>
<reference evidence="2" key="1">
    <citation type="submission" date="2022-02" db="EMBL/GenBank/DDBJ databases">
        <title>Atlantic sturgeon de novo genome assembly.</title>
        <authorList>
            <person name="Stock M."/>
            <person name="Klopp C."/>
            <person name="Guiguen Y."/>
            <person name="Cabau C."/>
            <person name="Parinello H."/>
            <person name="Santidrian Yebra-Pimentel E."/>
            <person name="Kuhl H."/>
            <person name="Dirks R.P."/>
            <person name="Guessner J."/>
            <person name="Wuertz S."/>
            <person name="Du K."/>
            <person name="Schartl M."/>
        </authorList>
    </citation>
    <scope>NUCLEOTIDE SEQUENCE</scope>
    <source>
        <strain evidence="2">STURGEONOMICS-FGT-2020</strain>
        <tissue evidence="2">Whole blood</tissue>
    </source>
</reference>